<feature type="compositionally biased region" description="Polar residues" evidence="1">
    <location>
        <begin position="8"/>
        <end position="21"/>
    </location>
</feature>
<dbReference type="EMBL" id="JASAOG010000250">
    <property type="protein sequence ID" value="KAK0042154.1"/>
    <property type="molecule type" value="Genomic_DNA"/>
</dbReference>
<evidence type="ECO:0000313" key="2">
    <source>
        <dbReference type="EMBL" id="KAK0042154.1"/>
    </source>
</evidence>
<sequence length="85" mass="9598">FQMKATEQKSPSSKANRELTSGGVQIMSSPYTQRIEFKLCSSSITESRVPFLFKVTHRRFQSSNSIQVLSQSIEFKSCLSSLTED</sequence>
<evidence type="ECO:0000313" key="3">
    <source>
        <dbReference type="Proteomes" id="UP001233172"/>
    </source>
</evidence>
<dbReference type="Proteomes" id="UP001233172">
    <property type="component" value="Unassembled WGS sequence"/>
</dbReference>
<feature type="non-terminal residue" evidence="2">
    <location>
        <position position="85"/>
    </location>
</feature>
<evidence type="ECO:0000256" key="1">
    <source>
        <dbReference type="SAM" id="MobiDB-lite"/>
    </source>
</evidence>
<keyword evidence="3" id="KW-1185">Reference proteome</keyword>
<proteinExistence type="predicted"/>
<name>A0AAD8EXB1_BIOPF</name>
<reference evidence="2" key="1">
    <citation type="journal article" date="2023" name="PLoS Negl. Trop. Dis.">
        <title>A genome sequence for Biomphalaria pfeifferi, the major vector snail for the human-infecting parasite Schistosoma mansoni.</title>
        <authorList>
            <person name="Bu L."/>
            <person name="Lu L."/>
            <person name="Laidemitt M.R."/>
            <person name="Zhang S.M."/>
            <person name="Mutuku M."/>
            <person name="Mkoji G."/>
            <person name="Steinauer M."/>
            <person name="Loker E.S."/>
        </authorList>
    </citation>
    <scope>NUCLEOTIDE SEQUENCE</scope>
    <source>
        <strain evidence="2">KasaAsao</strain>
    </source>
</reference>
<feature type="region of interest" description="Disordered" evidence="1">
    <location>
        <begin position="1"/>
        <end position="21"/>
    </location>
</feature>
<dbReference type="AlphaFoldDB" id="A0AAD8EXB1"/>
<gene>
    <name evidence="2" type="ORF">Bpfe_028435</name>
</gene>
<reference evidence="2" key="2">
    <citation type="submission" date="2023-04" db="EMBL/GenBank/DDBJ databases">
        <authorList>
            <person name="Bu L."/>
            <person name="Lu L."/>
            <person name="Laidemitt M.R."/>
            <person name="Zhang S.M."/>
            <person name="Mutuku M."/>
            <person name="Mkoji G."/>
            <person name="Steinauer M."/>
            <person name="Loker E.S."/>
        </authorList>
    </citation>
    <scope>NUCLEOTIDE SEQUENCE</scope>
    <source>
        <strain evidence="2">KasaAsao</strain>
        <tissue evidence="2">Whole Snail</tissue>
    </source>
</reference>
<protein>
    <submittedName>
        <fullName evidence="2">Uncharacterized protein</fullName>
    </submittedName>
</protein>
<accession>A0AAD8EXB1</accession>
<comment type="caution">
    <text evidence="2">The sequence shown here is derived from an EMBL/GenBank/DDBJ whole genome shotgun (WGS) entry which is preliminary data.</text>
</comment>
<organism evidence="2 3">
    <name type="scientific">Biomphalaria pfeifferi</name>
    <name type="common">Bloodfluke planorb</name>
    <name type="synonym">Freshwater snail</name>
    <dbReference type="NCBI Taxonomy" id="112525"/>
    <lineage>
        <taxon>Eukaryota</taxon>
        <taxon>Metazoa</taxon>
        <taxon>Spiralia</taxon>
        <taxon>Lophotrochozoa</taxon>
        <taxon>Mollusca</taxon>
        <taxon>Gastropoda</taxon>
        <taxon>Heterobranchia</taxon>
        <taxon>Euthyneura</taxon>
        <taxon>Panpulmonata</taxon>
        <taxon>Hygrophila</taxon>
        <taxon>Lymnaeoidea</taxon>
        <taxon>Planorbidae</taxon>
        <taxon>Biomphalaria</taxon>
    </lineage>
</organism>